<dbReference type="InterPro" id="IPR034762">
    <property type="entry name" value="Lys-tRNA-ligase_II_bac/euk"/>
</dbReference>
<dbReference type="InterPro" id="IPR006195">
    <property type="entry name" value="aa-tRNA-synth_II"/>
</dbReference>
<evidence type="ECO:0000256" key="8">
    <source>
        <dbReference type="ARBA" id="ARBA00022917"/>
    </source>
</evidence>
<dbReference type="CDD" id="cd04322">
    <property type="entry name" value="LysRS_N"/>
    <property type="match status" value="1"/>
</dbReference>
<dbReference type="FunFam" id="3.30.930.10:FF:000238">
    <property type="entry name" value="Lysine--tRNA ligase"/>
    <property type="match status" value="1"/>
</dbReference>
<proteinExistence type="inferred from homology"/>
<evidence type="ECO:0000256" key="11">
    <source>
        <dbReference type="ARBA" id="ARBA00048573"/>
    </source>
</evidence>
<dbReference type="GO" id="GO:0005829">
    <property type="term" value="C:cytosol"/>
    <property type="evidence" value="ECO:0007669"/>
    <property type="project" value="TreeGrafter"/>
</dbReference>
<dbReference type="FunFam" id="2.40.50.140:FF:000050">
    <property type="entry name" value="Lysine--tRNA ligase"/>
    <property type="match status" value="1"/>
</dbReference>
<evidence type="ECO:0000313" key="16">
    <source>
        <dbReference type="Proteomes" id="UP000265618"/>
    </source>
</evidence>
<dbReference type="InterPro" id="IPR018149">
    <property type="entry name" value="Lys-tRNA-synth_II_C"/>
</dbReference>
<dbReference type="NCBIfam" id="NF001756">
    <property type="entry name" value="PRK00484.1"/>
    <property type="match status" value="1"/>
</dbReference>
<evidence type="ECO:0000256" key="3">
    <source>
        <dbReference type="ARBA" id="ARBA00013166"/>
    </source>
</evidence>
<dbReference type="Pfam" id="PF01336">
    <property type="entry name" value="tRNA_anti-codon"/>
    <property type="match status" value="1"/>
</dbReference>
<evidence type="ECO:0000259" key="14">
    <source>
        <dbReference type="PROSITE" id="PS50862"/>
    </source>
</evidence>
<evidence type="ECO:0000256" key="5">
    <source>
        <dbReference type="ARBA" id="ARBA00022598"/>
    </source>
</evidence>
<keyword evidence="16" id="KW-1185">Reference proteome</keyword>
<sequence>MTSDVVPQSGIPQPVVGTGEHAGQVFDEETKEWMTKNQYKKIAKKRLAQAKKAGKKAANPQAKKKEAVEEVDPSKYRENRMADIKALEAAGTDVWPHKFETTTDVPSLRALYGAEGAIMNGCVLRPSGEEGDEGELVSLAGRVMLKRAAGKSMVFYTLTQGQENVQIMCVADDADYPFAETHKTLNRGDIIGVTGYPGRSKRGELSIFPTKICLLSPCFHMLPKGPKALSDEESRFRKRYLDFIVNPAARDVIITRSKMVTLIRQHFIEKGFIEVETPMLNAVAGGAAAKPFKTYHNSLHTELFMRIAPELYLKELIVGGIDAVFEIGRCFRNEGIDQTHNPEFTTIEAYWAYHDYNDVMKLVEDVIRLCVKELTGSLILHYTTPSGLELDIDFEQPFRRVSLVQEIERLSGITIPRPLSSPEALACVKAQCDDLKLEVSPPFTMARLLDNLCEHYIEPQATTRPTFICDHPQIMSPLAKYHRSLPEMTERFELFIGCFEVCNAYTELNNPIVQRANFANQMSDKAQGDEEACDIDEVFVTALEHGLPPTGGLGIGIDRLCMLIAGQASIKEVIAFPMMKPIDE</sequence>
<dbReference type="OrthoDB" id="21243at2759"/>
<feature type="region of interest" description="Disordered" evidence="13">
    <location>
        <begin position="50"/>
        <end position="74"/>
    </location>
</feature>
<evidence type="ECO:0000256" key="6">
    <source>
        <dbReference type="ARBA" id="ARBA00022741"/>
    </source>
</evidence>
<feature type="region of interest" description="Disordered" evidence="13">
    <location>
        <begin position="1"/>
        <end position="22"/>
    </location>
</feature>
<comment type="caution">
    <text evidence="15">The sequence shown here is derived from an EMBL/GenBank/DDBJ whole genome shotgun (WGS) entry which is preliminary data.</text>
</comment>
<dbReference type="Proteomes" id="UP000265618">
    <property type="component" value="Unassembled WGS sequence"/>
</dbReference>
<comment type="subcellular location">
    <subcellularLocation>
        <location evidence="1">Cytoplasm</location>
    </subcellularLocation>
</comment>
<gene>
    <name evidence="15" type="ORF">KIPB_002015</name>
</gene>
<evidence type="ECO:0000256" key="2">
    <source>
        <dbReference type="ARBA" id="ARBA00008226"/>
    </source>
</evidence>
<dbReference type="PRINTS" id="PR00982">
    <property type="entry name" value="TRNASYNTHLYS"/>
</dbReference>
<dbReference type="SUPFAM" id="SSF50249">
    <property type="entry name" value="Nucleic acid-binding proteins"/>
    <property type="match status" value="1"/>
</dbReference>
<dbReference type="PANTHER" id="PTHR42918:SF9">
    <property type="entry name" value="LYSINE--TRNA LIGASE"/>
    <property type="match status" value="1"/>
</dbReference>
<evidence type="ECO:0000256" key="1">
    <source>
        <dbReference type="ARBA" id="ARBA00004496"/>
    </source>
</evidence>
<evidence type="ECO:0000256" key="7">
    <source>
        <dbReference type="ARBA" id="ARBA00022840"/>
    </source>
</evidence>
<dbReference type="InterPro" id="IPR012340">
    <property type="entry name" value="NA-bd_OB-fold"/>
</dbReference>
<keyword evidence="7" id="KW-0067">ATP-binding</keyword>
<keyword evidence="5 15" id="KW-0436">Ligase</keyword>
<dbReference type="NCBIfam" id="TIGR00499">
    <property type="entry name" value="lysS_bact"/>
    <property type="match status" value="1"/>
</dbReference>
<dbReference type="SUPFAM" id="SSF55681">
    <property type="entry name" value="Class II aaRS and biotin synthetases"/>
    <property type="match status" value="1"/>
</dbReference>
<dbReference type="GO" id="GO:0006430">
    <property type="term" value="P:lysyl-tRNA aminoacylation"/>
    <property type="evidence" value="ECO:0007669"/>
    <property type="project" value="InterPro"/>
</dbReference>
<dbReference type="PROSITE" id="PS50862">
    <property type="entry name" value="AA_TRNA_LIGASE_II"/>
    <property type="match status" value="1"/>
</dbReference>
<evidence type="ECO:0000256" key="10">
    <source>
        <dbReference type="ARBA" id="ARBA00030563"/>
    </source>
</evidence>
<dbReference type="Gene3D" id="2.40.50.140">
    <property type="entry name" value="Nucleic acid-binding proteins"/>
    <property type="match status" value="1"/>
</dbReference>
<keyword evidence="4" id="KW-0963">Cytoplasm</keyword>
<feature type="compositionally biased region" description="Basic and acidic residues" evidence="13">
    <location>
        <begin position="63"/>
        <end position="74"/>
    </location>
</feature>
<keyword evidence="8" id="KW-0648">Protein biosynthesis</keyword>
<dbReference type="HAMAP" id="MF_00252">
    <property type="entry name" value="Lys_tRNA_synth_class2"/>
    <property type="match status" value="1"/>
</dbReference>
<keyword evidence="6" id="KW-0547">Nucleotide-binding</keyword>
<comment type="catalytic activity">
    <reaction evidence="11 12">
        <text>tRNA(Lys) + L-lysine + ATP = L-lysyl-tRNA(Lys) + AMP + diphosphate</text>
        <dbReference type="Rhea" id="RHEA:20792"/>
        <dbReference type="Rhea" id="RHEA-COMP:9696"/>
        <dbReference type="Rhea" id="RHEA-COMP:9697"/>
        <dbReference type="ChEBI" id="CHEBI:30616"/>
        <dbReference type="ChEBI" id="CHEBI:32551"/>
        <dbReference type="ChEBI" id="CHEBI:33019"/>
        <dbReference type="ChEBI" id="CHEBI:78442"/>
        <dbReference type="ChEBI" id="CHEBI:78529"/>
        <dbReference type="ChEBI" id="CHEBI:456215"/>
        <dbReference type="EC" id="6.1.1.6"/>
    </reaction>
</comment>
<protein>
    <recommendedName>
        <fullName evidence="3 12">Lysine--tRNA ligase</fullName>
        <ecNumber evidence="3 12">6.1.1.6</ecNumber>
    </recommendedName>
    <alternativeName>
        <fullName evidence="10 12">Lysyl-tRNA synthetase</fullName>
    </alternativeName>
</protein>
<evidence type="ECO:0000256" key="9">
    <source>
        <dbReference type="ARBA" id="ARBA00023146"/>
    </source>
</evidence>
<dbReference type="AlphaFoldDB" id="A0A9K3CPI6"/>
<evidence type="ECO:0000313" key="15">
    <source>
        <dbReference type="EMBL" id="GIQ81108.1"/>
    </source>
</evidence>
<dbReference type="EC" id="6.1.1.6" evidence="3 12"/>
<dbReference type="InterPro" id="IPR004365">
    <property type="entry name" value="NA-bd_OB_tRNA"/>
</dbReference>
<evidence type="ECO:0000256" key="13">
    <source>
        <dbReference type="SAM" id="MobiDB-lite"/>
    </source>
</evidence>
<comment type="similarity">
    <text evidence="2">Belongs to the class-II aminoacyl-tRNA synthetase family.</text>
</comment>
<dbReference type="InterPro" id="IPR045864">
    <property type="entry name" value="aa-tRNA-synth_II/BPL/LPL"/>
</dbReference>
<dbReference type="InterPro" id="IPR004364">
    <property type="entry name" value="Aa-tRNA-synt_II"/>
</dbReference>
<evidence type="ECO:0000256" key="12">
    <source>
        <dbReference type="RuleBase" id="RU003748"/>
    </source>
</evidence>
<dbReference type="EMBL" id="BDIP01000308">
    <property type="protein sequence ID" value="GIQ81108.1"/>
    <property type="molecule type" value="Genomic_DNA"/>
</dbReference>
<reference evidence="15 16" key="1">
    <citation type="journal article" date="2018" name="PLoS ONE">
        <title>The draft genome of Kipferlia bialata reveals reductive genome evolution in fornicate parasites.</title>
        <authorList>
            <person name="Tanifuji G."/>
            <person name="Takabayashi S."/>
            <person name="Kume K."/>
            <person name="Takagi M."/>
            <person name="Nakayama T."/>
            <person name="Kamikawa R."/>
            <person name="Inagaki Y."/>
            <person name="Hashimoto T."/>
        </authorList>
    </citation>
    <scope>NUCLEOTIDE SEQUENCE [LARGE SCALE GENOMIC DNA]</scope>
    <source>
        <strain evidence="15">NY0173</strain>
    </source>
</reference>
<dbReference type="GO" id="GO:0005524">
    <property type="term" value="F:ATP binding"/>
    <property type="evidence" value="ECO:0007669"/>
    <property type="project" value="UniProtKB-KW"/>
</dbReference>
<dbReference type="InterPro" id="IPR002313">
    <property type="entry name" value="Lys-tRNA-ligase_II"/>
</dbReference>
<evidence type="ECO:0000256" key="4">
    <source>
        <dbReference type="ARBA" id="ARBA00022490"/>
    </source>
</evidence>
<dbReference type="PANTHER" id="PTHR42918">
    <property type="entry name" value="LYSYL-TRNA SYNTHETASE"/>
    <property type="match status" value="1"/>
</dbReference>
<dbReference type="InterPro" id="IPR044136">
    <property type="entry name" value="Lys-tRNA-ligase_II_N"/>
</dbReference>
<accession>A0A9K3CPI6</accession>
<keyword evidence="9" id="KW-0030">Aminoacyl-tRNA synthetase</keyword>
<dbReference type="Gene3D" id="3.30.930.10">
    <property type="entry name" value="Bira Bifunctional Protein, Domain 2"/>
    <property type="match status" value="1"/>
</dbReference>
<dbReference type="GO" id="GO:0000049">
    <property type="term" value="F:tRNA binding"/>
    <property type="evidence" value="ECO:0007669"/>
    <property type="project" value="TreeGrafter"/>
</dbReference>
<dbReference type="PIRSF" id="PIRSF039101">
    <property type="entry name" value="LysRS2"/>
    <property type="match status" value="1"/>
</dbReference>
<dbReference type="CDD" id="cd00775">
    <property type="entry name" value="LysRS_core"/>
    <property type="match status" value="1"/>
</dbReference>
<feature type="domain" description="Aminoacyl-transfer RNA synthetases class-II family profile" evidence="14">
    <location>
        <begin position="256"/>
        <end position="581"/>
    </location>
</feature>
<dbReference type="Pfam" id="PF00152">
    <property type="entry name" value="tRNA-synt_2"/>
    <property type="match status" value="1"/>
</dbReference>
<organism evidence="15 16">
    <name type="scientific">Kipferlia bialata</name>
    <dbReference type="NCBI Taxonomy" id="797122"/>
    <lineage>
        <taxon>Eukaryota</taxon>
        <taxon>Metamonada</taxon>
        <taxon>Carpediemonas-like organisms</taxon>
        <taxon>Kipferlia</taxon>
    </lineage>
</organism>
<name>A0A9K3CPI6_9EUKA</name>
<dbReference type="GO" id="GO:0004824">
    <property type="term" value="F:lysine-tRNA ligase activity"/>
    <property type="evidence" value="ECO:0007669"/>
    <property type="project" value="UniProtKB-EC"/>
</dbReference>